<accession>A0A428NG93</accession>
<name>A0A428NG93_9HYPO</name>
<gene>
    <name evidence="1" type="ORF">CEP51_016768</name>
</gene>
<dbReference type="AlphaFoldDB" id="A0A428NG93"/>
<dbReference type="Proteomes" id="UP000287972">
    <property type="component" value="Unassembled WGS sequence"/>
</dbReference>
<proteinExistence type="predicted"/>
<dbReference type="EMBL" id="NKCL01001407">
    <property type="protein sequence ID" value="RSL39792.1"/>
    <property type="molecule type" value="Genomic_DNA"/>
</dbReference>
<reference evidence="1 2" key="1">
    <citation type="submission" date="2017-06" db="EMBL/GenBank/DDBJ databases">
        <title>Comparative genomic analysis of Ambrosia Fusariam Clade fungi.</title>
        <authorList>
            <person name="Stajich J.E."/>
            <person name="Carrillo J."/>
            <person name="Kijimoto T."/>
            <person name="Eskalen A."/>
            <person name="O'Donnell K."/>
            <person name="Kasson M."/>
        </authorList>
    </citation>
    <scope>NUCLEOTIDE SEQUENCE [LARGE SCALE GENOMIC DNA]</scope>
    <source>
        <strain evidence="1 2">NRRL62606</strain>
    </source>
</reference>
<evidence type="ECO:0000313" key="2">
    <source>
        <dbReference type="Proteomes" id="UP000287972"/>
    </source>
</evidence>
<evidence type="ECO:0000313" key="1">
    <source>
        <dbReference type="EMBL" id="RSL39792.1"/>
    </source>
</evidence>
<sequence>MRDQTTKAQSMISATVAVWSYAVIVSSVSSGTMVHGRREVLGGGLGHIPLEPRLRAQVHSQDLCPLLQVDFFPFDRERCAACALGDAREVYDGHLVALERTFYQRVYAYYQESAAWKYETRDTYIGRRIRAQPGPAIDVGINVVCRDQ</sequence>
<comment type="caution">
    <text evidence="1">The sequence shown here is derived from an EMBL/GenBank/DDBJ whole genome shotgun (WGS) entry which is preliminary data.</text>
</comment>
<protein>
    <submittedName>
        <fullName evidence="1">Uncharacterized protein</fullName>
    </submittedName>
</protein>
<organism evidence="1 2">
    <name type="scientific">Fusarium floridanum</name>
    <dbReference type="NCBI Taxonomy" id="1325733"/>
    <lineage>
        <taxon>Eukaryota</taxon>
        <taxon>Fungi</taxon>
        <taxon>Dikarya</taxon>
        <taxon>Ascomycota</taxon>
        <taxon>Pezizomycotina</taxon>
        <taxon>Sordariomycetes</taxon>
        <taxon>Hypocreomycetidae</taxon>
        <taxon>Hypocreales</taxon>
        <taxon>Nectriaceae</taxon>
        <taxon>Fusarium</taxon>
        <taxon>Fusarium solani species complex</taxon>
    </lineage>
</organism>
<keyword evidence="2" id="KW-1185">Reference proteome</keyword>